<evidence type="ECO:0000313" key="3">
    <source>
        <dbReference type="Proteomes" id="UP001595814"/>
    </source>
</evidence>
<protein>
    <recommendedName>
        <fullName evidence="4">DUF4142 domain-containing protein</fullName>
    </recommendedName>
</protein>
<feature type="signal peptide" evidence="1">
    <location>
        <begin position="1"/>
        <end position="22"/>
    </location>
</feature>
<evidence type="ECO:0000313" key="2">
    <source>
        <dbReference type="EMBL" id="MFC4095188.1"/>
    </source>
</evidence>
<keyword evidence="1" id="KW-0732">Signal</keyword>
<sequence length="176" mass="20333">MKSIFVSLGILFLLVSCNQPSAENYFDRTTLNSNKLVGFGSVDFDRYTQLQETGQLFKLTNGEMEKTDKISEHITTYIIPDIEKNIEQIKELKSTEETEEMIVKSLRLFNYVKNIYETEYLTIANMMDNGKEVDEINEALSLMNSVTLTRFLVLREELWEVALPYAEANGIEVKTY</sequence>
<keyword evidence="3" id="KW-1185">Reference proteome</keyword>
<feature type="chain" id="PRO_5045219847" description="DUF4142 domain-containing protein" evidence="1">
    <location>
        <begin position="23"/>
        <end position="176"/>
    </location>
</feature>
<evidence type="ECO:0008006" key="4">
    <source>
        <dbReference type="Google" id="ProtNLM"/>
    </source>
</evidence>
<dbReference type="Proteomes" id="UP001595814">
    <property type="component" value="Unassembled WGS sequence"/>
</dbReference>
<proteinExistence type="predicted"/>
<gene>
    <name evidence="2" type="ORF">ACFOUT_04840</name>
</gene>
<accession>A0ABV8JK70</accession>
<dbReference type="EMBL" id="JBHSAW010000004">
    <property type="protein sequence ID" value="MFC4095188.1"/>
    <property type="molecule type" value="Genomic_DNA"/>
</dbReference>
<comment type="caution">
    <text evidence="2">The sequence shown here is derived from an EMBL/GenBank/DDBJ whole genome shotgun (WGS) entry which is preliminary data.</text>
</comment>
<dbReference type="RefSeq" id="WP_192461098.1">
    <property type="nucleotide sequence ID" value="NZ_JACYFJ010000001.1"/>
</dbReference>
<reference evidence="3" key="1">
    <citation type="journal article" date="2019" name="Int. J. Syst. Evol. Microbiol.">
        <title>The Global Catalogue of Microorganisms (GCM) 10K type strain sequencing project: providing services to taxonomists for standard genome sequencing and annotation.</title>
        <authorList>
            <consortium name="The Broad Institute Genomics Platform"/>
            <consortium name="The Broad Institute Genome Sequencing Center for Infectious Disease"/>
            <person name="Wu L."/>
            <person name="Ma J."/>
        </authorList>
    </citation>
    <scope>NUCLEOTIDE SEQUENCE [LARGE SCALE GENOMIC DNA]</scope>
    <source>
        <strain evidence="3">CECT 7477</strain>
    </source>
</reference>
<name>A0ABV8JK70_9FLAO</name>
<evidence type="ECO:0000256" key="1">
    <source>
        <dbReference type="SAM" id="SignalP"/>
    </source>
</evidence>
<organism evidence="2 3">
    <name type="scientific">Euzebyella saccharophila</name>
    <dbReference type="NCBI Taxonomy" id="679664"/>
    <lineage>
        <taxon>Bacteria</taxon>
        <taxon>Pseudomonadati</taxon>
        <taxon>Bacteroidota</taxon>
        <taxon>Flavobacteriia</taxon>
        <taxon>Flavobacteriales</taxon>
        <taxon>Flavobacteriaceae</taxon>
        <taxon>Euzebyella</taxon>
    </lineage>
</organism>
<dbReference type="PROSITE" id="PS51257">
    <property type="entry name" value="PROKAR_LIPOPROTEIN"/>
    <property type="match status" value="1"/>
</dbReference>